<dbReference type="RefSeq" id="WP_063209543.1">
    <property type="nucleotide sequence ID" value="NZ_LUKD01000008.1"/>
</dbReference>
<dbReference type="Proteomes" id="UP000075799">
    <property type="component" value="Unassembled WGS sequence"/>
</dbReference>
<reference evidence="2 3" key="1">
    <citation type="submission" date="2016-03" db="EMBL/GenBank/DDBJ databases">
        <authorList>
            <person name="Ploux O."/>
        </authorList>
    </citation>
    <scope>NUCLEOTIDE SEQUENCE [LARGE SCALE GENOMIC DNA]</scope>
    <source>
        <strain evidence="2 3">EC13</strain>
    </source>
</reference>
<evidence type="ECO:0000256" key="1">
    <source>
        <dbReference type="SAM" id="MobiDB-lite"/>
    </source>
</evidence>
<evidence type="ECO:0000313" key="2">
    <source>
        <dbReference type="EMBL" id="KYG62996.1"/>
    </source>
</evidence>
<name>A0A161PQS8_BDEBC</name>
<organism evidence="2 3">
    <name type="scientific">Bdellovibrio bacteriovorus</name>
    <dbReference type="NCBI Taxonomy" id="959"/>
    <lineage>
        <taxon>Bacteria</taxon>
        <taxon>Pseudomonadati</taxon>
        <taxon>Bdellovibrionota</taxon>
        <taxon>Bdellovibrionia</taxon>
        <taxon>Bdellovibrionales</taxon>
        <taxon>Pseudobdellovibrionaceae</taxon>
        <taxon>Bdellovibrio</taxon>
    </lineage>
</organism>
<dbReference type="InterPro" id="IPR049806">
    <property type="entry name" value="MasK-like_C"/>
</dbReference>
<feature type="region of interest" description="Disordered" evidence="1">
    <location>
        <begin position="251"/>
        <end position="284"/>
    </location>
</feature>
<accession>A0A161PQS8</accession>
<proteinExistence type="predicted"/>
<evidence type="ECO:0000313" key="3">
    <source>
        <dbReference type="Proteomes" id="UP000075799"/>
    </source>
</evidence>
<dbReference type="EMBL" id="LUKD01000008">
    <property type="protein sequence ID" value="KYG62996.1"/>
    <property type="molecule type" value="Genomic_DNA"/>
</dbReference>
<dbReference type="NCBIfam" id="NF033768">
    <property type="entry name" value="myxo_SS_tail"/>
    <property type="match status" value="1"/>
</dbReference>
<sequence length="489" mass="52189">MLTLIVRQSLKDGTAKTWKLRSNNSTHTFGSSRLADVISIAPGTKGIQGVFEYRDNQWWYVNMDLMTSAASANSPALSLDKEQSLQLEDCELKFTPVRKETDLYLRLEKAGQEQREAAKQFQLYIVRQAGKVVETKVLSMKKKFKPAVGINAPVIACVPSQEWHKQTVGELEISQRTVSLEDAAKMGHITASQLVDEESKRGLYIVLGAAFFLVSVGIFAPKQQTVETAAAPPKVAQKIIVKTELKPKRKRAEAPKQQVVVKESAPAAATPKVEMPTNGSQSKVSKMMKSLTGGRISQLIGKVSAQAAKSGNVVFANGVKAGNGASGRALAAVGGMERSGRDWGQEGTGTGVVISTAGKGGGKNATGMGGLAAGSTGSAGVGLIEEEGEITGGLDREVIAQYIKSKLGQILYCYERQLSANPDLFGKVAVKFTIGPSGAVEQQLIGDTTLKNATVEGCILNRVAAWKFPNPQGGTRVLVTYPFLFKSTN</sequence>
<dbReference type="AlphaFoldDB" id="A0A161PQS8"/>
<comment type="caution">
    <text evidence="2">The sequence shown here is derived from an EMBL/GenBank/DDBJ whole genome shotgun (WGS) entry which is preliminary data.</text>
</comment>
<evidence type="ECO:0008006" key="4">
    <source>
        <dbReference type="Google" id="ProtNLM"/>
    </source>
</evidence>
<dbReference type="OrthoDB" id="5290168at2"/>
<protein>
    <recommendedName>
        <fullName evidence="4">AgmX/PglI C-terminal domain-containing protein</fullName>
    </recommendedName>
</protein>
<gene>
    <name evidence="2" type="ORF">AZI87_17200</name>
</gene>